<accession>A0A4Z0AVF1</accession>
<protein>
    <submittedName>
        <fullName evidence="4">ATPase</fullName>
    </submittedName>
</protein>
<feature type="transmembrane region" description="Helical" evidence="3">
    <location>
        <begin position="51"/>
        <end position="70"/>
    </location>
</feature>
<comment type="caution">
    <text evidence="4">The sequence shown here is derived from an EMBL/GenBank/DDBJ whole genome shotgun (WGS) entry which is preliminary data.</text>
</comment>
<keyword evidence="3" id="KW-0472">Membrane</keyword>
<feature type="region of interest" description="Disordered" evidence="2">
    <location>
        <begin position="1"/>
        <end position="38"/>
    </location>
</feature>
<feature type="compositionally biased region" description="Polar residues" evidence="2">
    <location>
        <begin position="29"/>
        <end position="38"/>
    </location>
</feature>
<keyword evidence="3" id="KW-0812">Transmembrane</keyword>
<evidence type="ECO:0000256" key="3">
    <source>
        <dbReference type="SAM" id="Phobius"/>
    </source>
</evidence>
<keyword evidence="1" id="KW-0175">Coiled coil</keyword>
<keyword evidence="3" id="KW-1133">Transmembrane helix</keyword>
<dbReference type="AlphaFoldDB" id="A0A4Z0AVF1"/>
<evidence type="ECO:0000256" key="2">
    <source>
        <dbReference type="SAM" id="MobiDB-lite"/>
    </source>
</evidence>
<dbReference type="OrthoDB" id="7033272at2"/>
<gene>
    <name evidence="4" type="ORF">DYL61_20990</name>
</gene>
<evidence type="ECO:0000313" key="5">
    <source>
        <dbReference type="Proteomes" id="UP000297734"/>
    </source>
</evidence>
<dbReference type="Proteomes" id="UP000297734">
    <property type="component" value="Unassembled WGS sequence"/>
</dbReference>
<dbReference type="EMBL" id="QUZT01000043">
    <property type="protein sequence ID" value="TFY90410.1"/>
    <property type="molecule type" value="Genomic_DNA"/>
</dbReference>
<feature type="coiled-coil region" evidence="1">
    <location>
        <begin position="165"/>
        <end position="204"/>
    </location>
</feature>
<name>A0A4Z0AVF1_9PSED</name>
<proteinExistence type="predicted"/>
<reference evidence="4 5" key="1">
    <citation type="journal article" date="2019" name="Syst. Appl. Microbiol.">
        <title>New species of pathogenic Pseudomonas isolated from citrus in Tunisia: Proposal of Pseudomonas kairouanensis sp. nov. and Pseudomonas nabeulensis sp. nov.</title>
        <authorList>
            <person name="Oueslati M."/>
            <person name="Mulet M."/>
            <person name="Gomila M."/>
            <person name="Berge O."/>
            <person name="Hajlaoui M.R."/>
            <person name="Lalucat J."/>
            <person name="Sadfi-Zouaoui N."/>
            <person name="Garcia-Valdes E."/>
        </authorList>
    </citation>
    <scope>NUCLEOTIDE SEQUENCE [LARGE SCALE GENOMIC DNA]</scope>
    <source>
        <strain evidence="4 5">E10B</strain>
    </source>
</reference>
<evidence type="ECO:0000313" key="4">
    <source>
        <dbReference type="EMBL" id="TFY90410.1"/>
    </source>
</evidence>
<sequence>MRNDAKDDFDNVPSLRADLGDDDDFEPSPATSVRSRNTPVVKVKSASTGPLWALIGALLIAFAGLAWWSFQQISLMGQQLVATQESFARISEEAAGRLQDISGKVVASEASVNNGSEALKLQIKQLETQLLEQGKQQVGVAGQATELDKRLAQMTASTTDLSSANSKLQGQVQALTEAVAALKAAQNDTQIKELAADVAALKKQGNPSAAIARLEQDLVVLKSEQDNKPVNSDAPTNKEFDVFRIQTTRNITTLQSQVQNLQQQLNAPARVTPLGQ</sequence>
<evidence type="ECO:0000256" key="1">
    <source>
        <dbReference type="SAM" id="Coils"/>
    </source>
</evidence>
<organism evidence="4 5">
    <name type="scientific">Pseudomonas nabeulensis</name>
    <dbReference type="NCBI Taxonomy" id="2293833"/>
    <lineage>
        <taxon>Bacteria</taxon>
        <taxon>Pseudomonadati</taxon>
        <taxon>Pseudomonadota</taxon>
        <taxon>Gammaproteobacteria</taxon>
        <taxon>Pseudomonadales</taxon>
        <taxon>Pseudomonadaceae</taxon>
        <taxon>Pseudomonas</taxon>
    </lineage>
</organism>
<keyword evidence="5" id="KW-1185">Reference proteome</keyword>
<dbReference type="RefSeq" id="WP_135309911.1">
    <property type="nucleotide sequence ID" value="NZ_QUZT01000043.1"/>
</dbReference>